<dbReference type="Gene3D" id="3.30.420.10">
    <property type="entry name" value="Ribonuclease H-like superfamily/Ribonuclease H"/>
    <property type="match status" value="1"/>
</dbReference>
<dbReference type="AlphaFoldDB" id="G0QY91"/>
<name>G0QY91_ICHMU</name>
<dbReference type="InterPro" id="IPR012337">
    <property type="entry name" value="RNaseH-like_sf"/>
</dbReference>
<evidence type="ECO:0000256" key="1">
    <source>
        <dbReference type="RuleBase" id="RU361178"/>
    </source>
</evidence>
<feature type="non-terminal residue" evidence="4">
    <location>
        <position position="1"/>
    </location>
</feature>
<dbReference type="InterPro" id="IPR036397">
    <property type="entry name" value="RNaseH_sf"/>
</dbReference>
<accession>G0QY91</accession>
<dbReference type="Gene3D" id="2.170.260.10">
    <property type="entry name" value="paz domain"/>
    <property type="match status" value="1"/>
</dbReference>
<dbReference type="eggNOG" id="KOG1042">
    <property type="taxonomic scope" value="Eukaryota"/>
</dbReference>
<dbReference type="Pfam" id="PF02171">
    <property type="entry name" value="Piwi"/>
    <property type="match status" value="1"/>
</dbReference>
<dbReference type="OMA" id="WSKDMRN"/>
<dbReference type="InterPro" id="IPR003165">
    <property type="entry name" value="Piwi"/>
</dbReference>
<dbReference type="CDD" id="cd02845">
    <property type="entry name" value="PAZ_piwi_like"/>
    <property type="match status" value="1"/>
</dbReference>
<comment type="similarity">
    <text evidence="1">Belongs to the argonaute family.</text>
</comment>
<evidence type="ECO:0000259" key="3">
    <source>
        <dbReference type="PROSITE" id="PS50822"/>
    </source>
</evidence>
<dbReference type="OrthoDB" id="445936at2759"/>
<dbReference type="SUPFAM" id="SSF53098">
    <property type="entry name" value="Ribonuclease H-like"/>
    <property type="match status" value="1"/>
</dbReference>
<protein>
    <submittedName>
        <fullName evidence="4">Paz and PIWI domain protein</fullName>
    </submittedName>
</protein>
<dbReference type="PANTHER" id="PTHR22891">
    <property type="entry name" value="EUKARYOTIC TRANSLATION INITIATION FACTOR 2C"/>
    <property type="match status" value="1"/>
</dbReference>
<organism evidence="4 5">
    <name type="scientific">Ichthyophthirius multifiliis</name>
    <name type="common">White spot disease agent</name>
    <name type="synonym">Ich</name>
    <dbReference type="NCBI Taxonomy" id="5932"/>
    <lineage>
        <taxon>Eukaryota</taxon>
        <taxon>Sar</taxon>
        <taxon>Alveolata</taxon>
        <taxon>Ciliophora</taxon>
        <taxon>Intramacronucleata</taxon>
        <taxon>Oligohymenophorea</taxon>
        <taxon>Hymenostomatida</taxon>
        <taxon>Ophryoglenina</taxon>
        <taxon>Ichthyophthirius</taxon>
    </lineage>
</organism>
<dbReference type="STRING" id="857967.G0QY91"/>
<dbReference type="SMART" id="SM00950">
    <property type="entry name" value="Piwi"/>
    <property type="match status" value="1"/>
</dbReference>
<dbReference type="EMBL" id="GL984104">
    <property type="protein sequence ID" value="EGR29830.1"/>
    <property type="molecule type" value="Genomic_DNA"/>
</dbReference>
<feature type="domain" description="Piwi" evidence="3">
    <location>
        <begin position="464"/>
        <end position="771"/>
    </location>
</feature>
<proteinExistence type="inferred from homology"/>
<dbReference type="RefSeq" id="XP_004031066.1">
    <property type="nucleotide sequence ID" value="XM_004031018.1"/>
</dbReference>
<dbReference type="GO" id="GO:0003723">
    <property type="term" value="F:RNA binding"/>
    <property type="evidence" value="ECO:0007669"/>
    <property type="project" value="InterPro"/>
</dbReference>
<evidence type="ECO:0000313" key="5">
    <source>
        <dbReference type="Proteomes" id="UP000008983"/>
    </source>
</evidence>
<gene>
    <name evidence="4" type="ORF">IMG5_148140</name>
</gene>
<evidence type="ECO:0000313" key="4">
    <source>
        <dbReference type="EMBL" id="EGR29830.1"/>
    </source>
</evidence>
<sequence>QYNYGLIPSKDTSQKFITNFYKVQINNENIYMYKFTQEFQDEELLAIIKQSYQQLSTIFEKKFIIQRPIIISPLNISNDKLLQTKIQFGSKDQKDYMQLSLRKVQQTQLENEKQIKNIFGLLTKTMLQDLRLEKLGKKYFEKTPCIDLKDFKMQILAGYLTSLESYQFNSKLLNIDSCFKVTRKQTLIELIQQQNELTNITNFKGNIIITMYNNKFHRIEQIMPEMTPQDNFQDQKGNVITYEDYYFKQYGIQNINPKQPLIKCIKLIGKTKKPFEYYLIPSLCYVTGIFLFIKKYINRLTNQQKSDFHLMKKLAETTKPNAQIRQNQQLKFVKQLRTDCDRRMKDWNININEIPEKINFKQLSPGNLLMDQTPNCKKAFNVLNCNLDRDTQTKMFEQPALKKWAIFYYKDDQQIFNKLTNMFQECLKFCQYPCQAPFSVKVDENTANGWINVLKSSPDDAQMCVILLRGKKKSGQFYDQIKLFLTNQKPIPSQVILTSTASNDKGLRTVVNKLLVQICSKTGGIPWVMSDMPFQDQPTMIVGIDVYHNISGKQQSILGFVATTNVHFTKYYSSSVMMQQGQEISQYLQQIYVNALKQFNKFNGIYPKRVIVFRDGISQGQFKVIQEIEMPQLNQAIKQIQECGDIKFCIISVNKVNYLFILYKKKICQNPPQGALIENLITKGDHDFYIVSQKAYQGTSSPTHYYIVYNDIIPFELQKLEFREYIQFKRELQLLAFKSTFLYYNYSGAIKEPSAVRYAHVLCNFVGQKYNPSVPNSLIQAHQQYDNLQSLYFI</sequence>
<dbReference type="SMART" id="SM00949">
    <property type="entry name" value="PAZ"/>
    <property type="match status" value="1"/>
</dbReference>
<dbReference type="GeneID" id="14905940"/>
<feature type="domain" description="PAZ" evidence="2">
    <location>
        <begin position="189"/>
        <end position="288"/>
    </location>
</feature>
<dbReference type="InterPro" id="IPR036085">
    <property type="entry name" value="PAZ_dom_sf"/>
</dbReference>
<dbReference type="InterPro" id="IPR003100">
    <property type="entry name" value="PAZ_dom"/>
</dbReference>
<dbReference type="PROSITE" id="PS50822">
    <property type="entry name" value="PIWI"/>
    <property type="match status" value="1"/>
</dbReference>
<keyword evidence="5" id="KW-1185">Reference proteome</keyword>
<dbReference type="Pfam" id="PF02170">
    <property type="entry name" value="PAZ"/>
    <property type="match status" value="1"/>
</dbReference>
<evidence type="ECO:0000259" key="2">
    <source>
        <dbReference type="PROSITE" id="PS50821"/>
    </source>
</evidence>
<dbReference type="CDD" id="cd04658">
    <property type="entry name" value="Piwi_piwi-like_Euk"/>
    <property type="match status" value="1"/>
</dbReference>
<reference evidence="4 5" key="1">
    <citation type="submission" date="2011-07" db="EMBL/GenBank/DDBJ databases">
        <authorList>
            <person name="Coyne R."/>
            <person name="Brami D."/>
            <person name="Johnson J."/>
            <person name="Hostetler J."/>
            <person name="Hannick L."/>
            <person name="Clark T."/>
            <person name="Cassidy-Hanley D."/>
            <person name="Inman J."/>
        </authorList>
    </citation>
    <scope>NUCLEOTIDE SEQUENCE [LARGE SCALE GENOMIC DNA]</scope>
    <source>
        <strain evidence="4 5">G5</strain>
    </source>
</reference>
<dbReference type="Proteomes" id="UP000008983">
    <property type="component" value="Unassembled WGS sequence"/>
</dbReference>
<dbReference type="SUPFAM" id="SSF101690">
    <property type="entry name" value="PAZ domain"/>
    <property type="match status" value="1"/>
</dbReference>
<dbReference type="Gene3D" id="3.40.50.2300">
    <property type="match status" value="1"/>
</dbReference>
<dbReference type="PROSITE" id="PS50821">
    <property type="entry name" value="PAZ"/>
    <property type="match status" value="1"/>
</dbReference>
<dbReference type="InParanoid" id="G0QY91"/>